<gene>
    <name evidence="1" type="ORF">H3H37_20790</name>
</gene>
<dbReference type="RefSeq" id="WP_182166074.1">
    <property type="nucleotide sequence ID" value="NZ_JACEZT010000016.1"/>
</dbReference>
<reference evidence="1 2" key="1">
    <citation type="submission" date="2020-07" db="EMBL/GenBank/DDBJ databases">
        <title>Novel species isolated from subtropical streams in China.</title>
        <authorList>
            <person name="Lu H."/>
        </authorList>
    </citation>
    <scope>NUCLEOTIDE SEQUENCE [LARGE SCALE GENOMIC DNA]</scope>
    <source>
        <strain evidence="1 2">LX20W</strain>
    </source>
</reference>
<dbReference type="EMBL" id="JACEZT010000016">
    <property type="protein sequence ID" value="MBA5639503.1"/>
    <property type="molecule type" value="Genomic_DNA"/>
</dbReference>
<comment type="caution">
    <text evidence="1">The sequence shown here is derived from an EMBL/GenBank/DDBJ whole genome shotgun (WGS) entry which is preliminary data.</text>
</comment>
<proteinExistence type="predicted"/>
<dbReference type="AlphaFoldDB" id="A0A7W2EVR6"/>
<protein>
    <submittedName>
        <fullName evidence="1">Uncharacterized protein</fullName>
    </submittedName>
</protein>
<name>A0A7W2EVR6_9BURK</name>
<sequence length="94" mass="10300">MSTKTVCGVQLVDEAYALLGDAIAPYVQTGRIGKFIYCESAVQNGNFLDMRFRPEQCDGTVQCPMQVSVPVNFVKFMAAGINEKQLGFLSGQQE</sequence>
<evidence type="ECO:0000313" key="1">
    <source>
        <dbReference type="EMBL" id="MBA5639503.1"/>
    </source>
</evidence>
<keyword evidence="2" id="KW-1185">Reference proteome</keyword>
<accession>A0A7W2EVR6</accession>
<dbReference type="Proteomes" id="UP000534388">
    <property type="component" value="Unassembled WGS sequence"/>
</dbReference>
<evidence type="ECO:0000313" key="2">
    <source>
        <dbReference type="Proteomes" id="UP000534388"/>
    </source>
</evidence>
<organism evidence="1 2">
    <name type="scientific">Rugamonas brunnea</name>
    <dbReference type="NCBI Taxonomy" id="2758569"/>
    <lineage>
        <taxon>Bacteria</taxon>
        <taxon>Pseudomonadati</taxon>
        <taxon>Pseudomonadota</taxon>
        <taxon>Betaproteobacteria</taxon>
        <taxon>Burkholderiales</taxon>
        <taxon>Oxalobacteraceae</taxon>
        <taxon>Telluria group</taxon>
        <taxon>Rugamonas</taxon>
    </lineage>
</organism>